<dbReference type="Proteomes" id="UP000694580">
    <property type="component" value="Chromosome 2"/>
</dbReference>
<dbReference type="CDD" id="cd13184">
    <property type="entry name" value="FERM_C_4_1_family"/>
    <property type="match status" value="1"/>
</dbReference>
<dbReference type="CDD" id="cd14473">
    <property type="entry name" value="FERM_B-lobe"/>
    <property type="match status" value="1"/>
</dbReference>
<proteinExistence type="predicted"/>
<dbReference type="Pfam" id="PF05902">
    <property type="entry name" value="4_1_CTD"/>
    <property type="match status" value="1"/>
</dbReference>
<comment type="subcellular location">
    <subcellularLocation>
        <location evidence="1">Cytoplasm</location>
        <location evidence="1">Cytoskeleton</location>
    </subcellularLocation>
</comment>
<dbReference type="Ensembl" id="ENSDCDT00010002510.1">
    <property type="protein sequence ID" value="ENSDCDP00010002413.1"/>
    <property type="gene ID" value="ENSDCDG00010000566.1"/>
</dbReference>
<evidence type="ECO:0000256" key="1">
    <source>
        <dbReference type="ARBA" id="ARBA00004245"/>
    </source>
</evidence>
<dbReference type="FunFam" id="3.10.20.90:FF:000002">
    <property type="entry name" value="Erythrocyte protein band 4.1-like 3"/>
    <property type="match status" value="1"/>
</dbReference>
<sequence>MTTEPGLELESKAEASAPPPQTAPPTQAGQESDQFPPAAAHSTPVRKEQVARLLSAGKADQQQGEEDRASHRSSSSKLSRSPGKTAKKPKNMQCKVTLLDGSDYSCVVEKRDKGHVLFEKVCEHLNLLEKDYFGITFRDIENQKNWLDPSKEMKKQIRGVAWHFSFNVKFYPPDPAQLSEDITRYYLCLQLRDDVVSGRLPCSFATHTLLASYTVQSELGDYDLDEYGTDYVSEFRFAPNQTKEMEEKVIDLHKNYKGMTPAEAELHFLENVKKLSMYGVDLHHAKDSEGVEIMLGVCSSGLLIYRDRLRINRFAWPKVLKISYKRNNFYIKIRPGEFEQFESTIGFKLPNHRAAKRLWKVCVEHHTFFRLVSPETPPKKFLTLGSKFRYSGRTQAQTRRASSQIVRPAPFFERSTSKRYTMSRSLDGEMGTALYGTAKGIAMSDLITTVTPEKKAEEKKAEEGVEEEEETTKVTEVSQASPVSPIRQDTRVRVSTLSFQHFICERVTPVLLTHQELENMPDDLIKHQTNISELKRTFLEQGAEKSGLTEWEKRLSSSPLRSPRLDEAPMIEPLVPEEVSQCLNTFLSSVLHTEVKTFSSLLAEDTEKPMVQEVPVIHTEMKTTTFESLQGDMDSDADPGILMSAQTITSETTSTTTTTHITKTVRGGISETRIEKRIVISGDADIDHDEALAQAIKEAKEQHPDMSVTKVVVHKETEITPVEGEE</sequence>
<feature type="compositionally biased region" description="Low complexity" evidence="6">
    <location>
        <begin position="72"/>
        <end position="81"/>
    </location>
</feature>
<dbReference type="Gene3D" id="1.20.80.10">
    <property type="match status" value="1"/>
</dbReference>
<dbReference type="GO" id="GO:0005856">
    <property type="term" value="C:cytoskeleton"/>
    <property type="evidence" value="ECO:0007669"/>
    <property type="project" value="UniProtKB-SubCell"/>
</dbReference>
<dbReference type="InterPro" id="IPR019747">
    <property type="entry name" value="FERM_CS"/>
</dbReference>
<dbReference type="InterPro" id="IPR029071">
    <property type="entry name" value="Ubiquitin-like_domsf"/>
</dbReference>
<dbReference type="SUPFAM" id="SSF47031">
    <property type="entry name" value="Second domain of FERM"/>
    <property type="match status" value="1"/>
</dbReference>
<name>A0AAY3ZZ78_9TELE</name>
<dbReference type="Pfam" id="PF00373">
    <property type="entry name" value="FERM_M"/>
    <property type="match status" value="1"/>
</dbReference>
<reference evidence="8 9" key="1">
    <citation type="submission" date="2020-06" db="EMBL/GenBank/DDBJ databases">
        <authorList>
            <consortium name="Wellcome Sanger Institute Data Sharing"/>
        </authorList>
    </citation>
    <scope>NUCLEOTIDE SEQUENCE [LARGE SCALE GENOMIC DNA]</scope>
</reference>
<feature type="region of interest" description="Disordered" evidence="6">
    <location>
        <begin position="453"/>
        <end position="482"/>
    </location>
</feature>
<dbReference type="InterPro" id="IPR014352">
    <property type="entry name" value="FERM/acyl-CoA-bd_prot_sf"/>
</dbReference>
<gene>
    <name evidence="8" type="primary">epb41l3a</name>
</gene>
<keyword evidence="5" id="KW-0206">Cytoskeleton</keyword>
<dbReference type="PRINTS" id="PR00935">
    <property type="entry name" value="BAND41"/>
</dbReference>
<dbReference type="PRINTS" id="PR00661">
    <property type="entry name" value="ERMFAMILY"/>
</dbReference>
<dbReference type="AlphaFoldDB" id="A0AAY3ZZ78"/>
<dbReference type="Pfam" id="PF08736">
    <property type="entry name" value="FA"/>
    <property type="match status" value="1"/>
</dbReference>
<dbReference type="InterPro" id="IPR014847">
    <property type="entry name" value="FA"/>
</dbReference>
<dbReference type="PANTHER" id="PTHR23280">
    <property type="entry name" value="4.1 G PROTEIN"/>
    <property type="match status" value="1"/>
</dbReference>
<dbReference type="PIRSF" id="PIRSF002304">
    <property type="entry name" value="Membrane_skeletal_4_1"/>
    <property type="match status" value="1"/>
</dbReference>
<dbReference type="InterPro" id="IPR011993">
    <property type="entry name" value="PH-like_dom_sf"/>
</dbReference>
<dbReference type="InterPro" id="IPR007477">
    <property type="entry name" value="SAB_dom"/>
</dbReference>
<dbReference type="Pfam" id="PF09379">
    <property type="entry name" value="FERM_N"/>
    <property type="match status" value="1"/>
</dbReference>
<reference evidence="8" key="3">
    <citation type="submission" date="2025-09" db="UniProtKB">
        <authorList>
            <consortium name="Ensembl"/>
        </authorList>
    </citation>
    <scope>IDENTIFICATION</scope>
</reference>
<feature type="compositionally biased region" description="Basic and acidic residues" evidence="6">
    <location>
        <begin position="453"/>
        <end position="463"/>
    </location>
</feature>
<dbReference type="GO" id="GO:0031032">
    <property type="term" value="P:actomyosin structure organization"/>
    <property type="evidence" value="ECO:0007669"/>
    <property type="project" value="TreeGrafter"/>
</dbReference>
<dbReference type="FunFam" id="1.20.80.10:FF:000001">
    <property type="entry name" value="Erythrocyte membrane protein band 4.1"/>
    <property type="match status" value="1"/>
</dbReference>
<evidence type="ECO:0000313" key="9">
    <source>
        <dbReference type="Proteomes" id="UP000694580"/>
    </source>
</evidence>
<dbReference type="Pfam" id="PF04382">
    <property type="entry name" value="SAB"/>
    <property type="match status" value="1"/>
</dbReference>
<accession>A0AAY3ZZ78</accession>
<organism evidence="8 9">
    <name type="scientific">Denticeps clupeoides</name>
    <name type="common">denticle herring</name>
    <dbReference type="NCBI Taxonomy" id="299321"/>
    <lineage>
        <taxon>Eukaryota</taxon>
        <taxon>Metazoa</taxon>
        <taxon>Chordata</taxon>
        <taxon>Craniata</taxon>
        <taxon>Vertebrata</taxon>
        <taxon>Euteleostomi</taxon>
        <taxon>Actinopterygii</taxon>
        <taxon>Neopterygii</taxon>
        <taxon>Teleostei</taxon>
        <taxon>Clupei</taxon>
        <taxon>Clupeiformes</taxon>
        <taxon>Denticipitoidei</taxon>
        <taxon>Denticipitidae</taxon>
        <taxon>Denticeps</taxon>
    </lineage>
</organism>
<dbReference type="SMART" id="SM00295">
    <property type="entry name" value="B41"/>
    <property type="match status" value="1"/>
</dbReference>
<dbReference type="GO" id="GO:0030866">
    <property type="term" value="P:cortical actin cytoskeleton organization"/>
    <property type="evidence" value="ECO:0007669"/>
    <property type="project" value="InterPro"/>
</dbReference>
<keyword evidence="3" id="KW-0597">Phosphoprotein</keyword>
<dbReference type="PROSITE" id="PS00661">
    <property type="entry name" value="FERM_2"/>
    <property type="match status" value="1"/>
</dbReference>
<reference evidence="8" key="2">
    <citation type="submission" date="2025-08" db="UniProtKB">
        <authorList>
            <consortium name="Ensembl"/>
        </authorList>
    </citation>
    <scope>IDENTIFICATION</scope>
</reference>
<feature type="domain" description="FERM" evidence="7">
    <location>
        <begin position="92"/>
        <end position="373"/>
    </location>
</feature>
<evidence type="ECO:0000256" key="2">
    <source>
        <dbReference type="ARBA" id="ARBA00022490"/>
    </source>
</evidence>
<evidence type="ECO:0000313" key="8">
    <source>
        <dbReference type="Ensembl" id="ENSDCDP00010002413.1"/>
    </source>
</evidence>
<protein>
    <recommendedName>
        <fullName evidence="7">FERM domain-containing protein</fullName>
    </recommendedName>
</protein>
<evidence type="ECO:0000259" key="7">
    <source>
        <dbReference type="PROSITE" id="PS50057"/>
    </source>
</evidence>
<dbReference type="Gene3D" id="2.30.29.30">
    <property type="entry name" value="Pleckstrin-homology domain (PH domain)/Phosphotyrosine-binding domain (PTB)"/>
    <property type="match status" value="1"/>
</dbReference>
<dbReference type="InterPro" id="IPR018980">
    <property type="entry name" value="FERM_PH-like_C"/>
</dbReference>
<dbReference type="InterPro" id="IPR018979">
    <property type="entry name" value="FERM_N"/>
</dbReference>
<dbReference type="InterPro" id="IPR000798">
    <property type="entry name" value="Ez/rad/moesin-like"/>
</dbReference>
<dbReference type="InterPro" id="IPR000299">
    <property type="entry name" value="FERM_domain"/>
</dbReference>
<dbReference type="InterPro" id="IPR008379">
    <property type="entry name" value="Band_4.1_C"/>
</dbReference>
<keyword evidence="4" id="KW-0009">Actin-binding</keyword>
<dbReference type="SUPFAM" id="SSF50729">
    <property type="entry name" value="PH domain-like"/>
    <property type="match status" value="1"/>
</dbReference>
<dbReference type="SMART" id="SM01196">
    <property type="entry name" value="FERM_C"/>
    <property type="match status" value="1"/>
</dbReference>
<dbReference type="GO" id="GO:0003779">
    <property type="term" value="F:actin binding"/>
    <property type="evidence" value="ECO:0007669"/>
    <property type="project" value="UniProtKB-KW"/>
</dbReference>
<dbReference type="InterPro" id="IPR019749">
    <property type="entry name" value="Band_41_domain"/>
</dbReference>
<dbReference type="PANTHER" id="PTHR23280:SF20">
    <property type="entry name" value="BAND 4.1-LIKE PROTEIN 3"/>
    <property type="match status" value="1"/>
</dbReference>
<dbReference type="InterPro" id="IPR019748">
    <property type="entry name" value="FERM_central"/>
</dbReference>
<dbReference type="FunFam" id="2.30.29.30:FF:000001">
    <property type="entry name" value="Erythrocyte membrane protein band 4.1"/>
    <property type="match status" value="1"/>
</dbReference>
<dbReference type="PROSITE" id="PS00660">
    <property type="entry name" value="FERM_1"/>
    <property type="match status" value="1"/>
</dbReference>
<dbReference type="SUPFAM" id="SSF54236">
    <property type="entry name" value="Ubiquitin-like"/>
    <property type="match status" value="1"/>
</dbReference>
<dbReference type="InterPro" id="IPR035963">
    <property type="entry name" value="FERM_2"/>
</dbReference>
<dbReference type="GO" id="GO:0005886">
    <property type="term" value="C:plasma membrane"/>
    <property type="evidence" value="ECO:0007669"/>
    <property type="project" value="TreeGrafter"/>
</dbReference>
<evidence type="ECO:0000256" key="3">
    <source>
        <dbReference type="ARBA" id="ARBA00022553"/>
    </source>
</evidence>
<keyword evidence="9" id="KW-1185">Reference proteome</keyword>
<dbReference type="GeneTree" id="ENSGT00940000157047"/>
<evidence type="ECO:0000256" key="4">
    <source>
        <dbReference type="ARBA" id="ARBA00023203"/>
    </source>
</evidence>
<dbReference type="PROSITE" id="PS50057">
    <property type="entry name" value="FERM_3"/>
    <property type="match status" value="1"/>
</dbReference>
<keyword evidence="2" id="KW-0963">Cytoplasm</keyword>
<dbReference type="Gene3D" id="3.10.20.90">
    <property type="entry name" value="Phosphatidylinositol 3-kinase Catalytic Subunit, Chain A, domain 1"/>
    <property type="match status" value="1"/>
</dbReference>
<dbReference type="GO" id="GO:0005198">
    <property type="term" value="F:structural molecule activity"/>
    <property type="evidence" value="ECO:0007669"/>
    <property type="project" value="InterPro"/>
</dbReference>
<dbReference type="SMART" id="SM01195">
    <property type="entry name" value="FA"/>
    <property type="match status" value="1"/>
</dbReference>
<feature type="region of interest" description="Disordered" evidence="6">
    <location>
        <begin position="1"/>
        <end position="92"/>
    </location>
</feature>
<evidence type="ECO:0000256" key="6">
    <source>
        <dbReference type="SAM" id="MobiDB-lite"/>
    </source>
</evidence>
<evidence type="ECO:0000256" key="5">
    <source>
        <dbReference type="ARBA" id="ARBA00023212"/>
    </source>
</evidence>
<dbReference type="Pfam" id="PF09380">
    <property type="entry name" value="FERM_C"/>
    <property type="match status" value="1"/>
</dbReference>